<dbReference type="InterPro" id="IPR052732">
    <property type="entry name" value="Cell-binding_unc_protein"/>
</dbReference>
<dbReference type="Pfam" id="PF13671">
    <property type="entry name" value="AAA_33"/>
    <property type="match status" value="1"/>
</dbReference>
<dbReference type="InterPro" id="IPR002575">
    <property type="entry name" value="Aminoglycoside_PTrfase"/>
</dbReference>
<dbReference type="SUPFAM" id="SSF52540">
    <property type="entry name" value="P-loop containing nucleoside triphosphate hydrolases"/>
    <property type="match status" value="1"/>
</dbReference>
<dbReference type="RefSeq" id="WP_071073363.1">
    <property type="nucleotide sequence ID" value="NZ_CP017755.1"/>
</dbReference>
<dbReference type="PANTHER" id="PTHR43883">
    <property type="entry name" value="SLR0207 PROTEIN"/>
    <property type="match status" value="1"/>
</dbReference>
<dbReference type="Pfam" id="PF01636">
    <property type="entry name" value="APH"/>
    <property type="match status" value="1"/>
</dbReference>
<evidence type="ECO:0000313" key="2">
    <source>
        <dbReference type="EMBL" id="AOZ10859.1"/>
    </source>
</evidence>
<dbReference type="Proteomes" id="UP000177515">
    <property type="component" value="Chromosome 2"/>
</dbReference>
<accession>A0ABM6FFZ7</accession>
<protein>
    <recommendedName>
        <fullName evidence="1">Aminoglycoside phosphotransferase domain-containing protein</fullName>
    </recommendedName>
</protein>
<keyword evidence="3" id="KW-1185">Reference proteome</keyword>
<dbReference type="SUPFAM" id="SSF56112">
    <property type="entry name" value="Protein kinase-like (PK-like)"/>
    <property type="match status" value="1"/>
</dbReference>
<dbReference type="EMBL" id="CP017755">
    <property type="protein sequence ID" value="AOZ10859.1"/>
    <property type="molecule type" value="Genomic_DNA"/>
</dbReference>
<dbReference type="InterPro" id="IPR011009">
    <property type="entry name" value="Kinase-like_dom_sf"/>
</dbReference>
<name>A0ABM6FFZ7_9BURK</name>
<dbReference type="Gene3D" id="3.90.1200.10">
    <property type="match status" value="1"/>
</dbReference>
<evidence type="ECO:0000259" key="1">
    <source>
        <dbReference type="Pfam" id="PF01636"/>
    </source>
</evidence>
<feature type="domain" description="Aminoglycoside phosphotransferase" evidence="1">
    <location>
        <begin position="60"/>
        <end position="297"/>
    </location>
</feature>
<sequence>MDDGALTRALMHGAAYPHAAPGVRCIETHLSRVFLAGEYAYKVRKPVRFDFVDFSTLAARRADCEEELRLNRRLAGALYLDVVPIAAVAGGAGGHEDREADGNTPVRLGGSGPALDYAVRMRRFAQHDLLAARVQAGNVDGAMMDALGRRLADFHADAPRCGSTDATDYGTPARVAATLEECLQGVARLADADGAEAIQCLGRAMRSEALRLAPAMAARRRSGHVRECHGDLHLGNVVVVDGEALPFDCLEFNAGLRWIDSISDTAFLYMDLIHHGRRDLAYRFLNAYLERGGDYAGLGLLPFYAALRALVRARVGLERRHQCAAAGADAAPAAGWRALLELAETLLSRRRGAILLMHGLSGSGKSTVAARLAERGGMVRVRADVERKRPGAPPAGGWYAPAAGAATYRRLLAACRLGACAGFPMIADATFLARARRECFAAQAARLRLPFVIVHCEATVDTLRARISARAQARNDPSDADLEVLGRQLREQEPLCAAELRATTSASDADTLAARFA</sequence>
<evidence type="ECO:0000313" key="3">
    <source>
        <dbReference type="Proteomes" id="UP000177515"/>
    </source>
</evidence>
<organism evidence="2 3">
    <name type="scientific">Cupriavidus malaysiensis</name>
    <dbReference type="NCBI Taxonomy" id="367825"/>
    <lineage>
        <taxon>Bacteria</taxon>
        <taxon>Pseudomonadati</taxon>
        <taxon>Pseudomonadota</taxon>
        <taxon>Betaproteobacteria</taxon>
        <taxon>Burkholderiales</taxon>
        <taxon>Burkholderiaceae</taxon>
        <taxon>Cupriavidus</taxon>
    </lineage>
</organism>
<reference evidence="2 3" key="1">
    <citation type="submission" date="2016-10" db="EMBL/GenBank/DDBJ databases">
        <title>Complete genome sequences of three Cupriavidus strains isolated from various Malaysian environments.</title>
        <authorList>
            <person name="Abdullah A.A.-A."/>
            <person name="Shafie N.A.H."/>
            <person name="Lau N.S."/>
        </authorList>
    </citation>
    <scope>NUCLEOTIDE SEQUENCE [LARGE SCALE GENOMIC DNA]</scope>
    <source>
        <strain evidence="2 3">USMAA1020</strain>
    </source>
</reference>
<dbReference type="Gene3D" id="3.40.50.300">
    <property type="entry name" value="P-loop containing nucleotide triphosphate hydrolases"/>
    <property type="match status" value="1"/>
</dbReference>
<gene>
    <name evidence="2" type="ORF">BKK80_27480</name>
</gene>
<proteinExistence type="predicted"/>
<dbReference type="PANTHER" id="PTHR43883:SF1">
    <property type="entry name" value="GLUCONOKINASE"/>
    <property type="match status" value="1"/>
</dbReference>
<dbReference type="InterPro" id="IPR027417">
    <property type="entry name" value="P-loop_NTPase"/>
</dbReference>